<dbReference type="PANTHER" id="PTHR43649">
    <property type="entry name" value="ARABINOSE-BINDING PROTEIN-RELATED"/>
    <property type="match status" value="1"/>
</dbReference>
<dbReference type="Gene3D" id="3.40.190.10">
    <property type="entry name" value="Periplasmic binding protein-like II"/>
    <property type="match status" value="1"/>
</dbReference>
<dbReference type="InterPro" id="IPR050490">
    <property type="entry name" value="Bact_solute-bd_prot1"/>
</dbReference>
<dbReference type="InterPro" id="IPR006059">
    <property type="entry name" value="SBP"/>
</dbReference>
<name>A0A3B0CBK3_9BACL</name>
<evidence type="ECO:0000313" key="2">
    <source>
        <dbReference type="Proteomes" id="UP000282311"/>
    </source>
</evidence>
<keyword evidence="2" id="KW-1185">Reference proteome</keyword>
<reference evidence="1 2" key="1">
    <citation type="journal article" date="2007" name="Int. J. Syst. Evol. Microbiol.">
        <title>Paenibacillus ginsengarvi sp. nov., isolated from soil from ginseng cultivation.</title>
        <authorList>
            <person name="Yoon M.H."/>
            <person name="Ten L.N."/>
            <person name="Im W.T."/>
        </authorList>
    </citation>
    <scope>NUCLEOTIDE SEQUENCE [LARGE SCALE GENOMIC DNA]</scope>
    <source>
        <strain evidence="1 2">KCTC 13059</strain>
    </source>
</reference>
<dbReference type="SUPFAM" id="SSF53850">
    <property type="entry name" value="Periplasmic binding protein-like II"/>
    <property type="match status" value="1"/>
</dbReference>
<dbReference type="PANTHER" id="PTHR43649:SF12">
    <property type="entry name" value="DIACETYLCHITOBIOSE BINDING PROTEIN DASA"/>
    <property type="match status" value="1"/>
</dbReference>
<gene>
    <name evidence="1" type="ORF">D7M11_18640</name>
</gene>
<sequence>MVQALNQEHAGVAVERSAHCGVQAAATNLFQLREGSAMNQTKRTALWTTCVMSVGTILAGCAGGGEKEAATPPPAEANKPVTITVFNPSNYSDYLWNNLWVEPIKKKYPHITLVNVKNEKGSSLAELVTANRVPDIIQGSGVKSTFEYNDLGIVDDMTPLMKANGFDIGGIDPISIDNLKIDKKDAKIYGLPVGQGHAALYYNKDLFEKFGVPYPKDGMNWDEVYELTKKLTRTDGGVKYRGFDFVADFQIPYNQLSLPFIDNKTDKAVVQTDGWKTLFSTMKRFYEIDGNNPGALPNVFNPFLKDKTVAMFAVPNILSPLIESTQNGLNWDMVTLPTFANGPKTGIQPVVSGLYVTKTSSNKNEAFRVVAHLLSEEVQTERSRIGEPSILKKPEIKKTFAVDMPHTKGRNVIAFVSGSPAISPSSVSRYDALAGTEMAKKFKEVAFNGKDINTALREAEEIINKKIDEEKAKK</sequence>
<comment type="caution">
    <text evidence="1">The sequence shown here is derived from an EMBL/GenBank/DDBJ whole genome shotgun (WGS) entry which is preliminary data.</text>
</comment>
<evidence type="ECO:0000313" key="1">
    <source>
        <dbReference type="EMBL" id="RKN81994.1"/>
    </source>
</evidence>
<protein>
    <submittedName>
        <fullName evidence="1">Extracellular solute-binding protein</fullName>
    </submittedName>
</protein>
<accession>A0A3B0CBK3</accession>
<dbReference type="Pfam" id="PF01547">
    <property type="entry name" value="SBP_bac_1"/>
    <property type="match status" value="1"/>
</dbReference>
<dbReference type="Proteomes" id="UP000282311">
    <property type="component" value="Unassembled WGS sequence"/>
</dbReference>
<dbReference type="EMBL" id="RBAH01000013">
    <property type="protein sequence ID" value="RKN81994.1"/>
    <property type="molecule type" value="Genomic_DNA"/>
</dbReference>
<dbReference type="AlphaFoldDB" id="A0A3B0CBK3"/>
<organism evidence="1 2">
    <name type="scientific">Paenibacillus ginsengarvi</name>
    <dbReference type="NCBI Taxonomy" id="400777"/>
    <lineage>
        <taxon>Bacteria</taxon>
        <taxon>Bacillati</taxon>
        <taxon>Bacillota</taxon>
        <taxon>Bacilli</taxon>
        <taxon>Bacillales</taxon>
        <taxon>Paenibacillaceae</taxon>
        <taxon>Paenibacillus</taxon>
    </lineage>
</organism>
<proteinExistence type="predicted"/>